<name>A0A6B9HDA3_9BURK</name>
<dbReference type="EMBL" id="MN695291">
    <property type="protein sequence ID" value="QGY72965.1"/>
    <property type="molecule type" value="Genomic_DNA"/>
</dbReference>
<accession>A0A6B9HDA3</accession>
<dbReference type="EMBL" id="MN695294">
    <property type="protein sequence ID" value="QGY73007.1"/>
    <property type="molecule type" value="Genomic_DNA"/>
</dbReference>
<evidence type="ECO:0000313" key="1">
    <source>
        <dbReference type="EMBL" id="QGY72965.1"/>
    </source>
</evidence>
<dbReference type="AlphaFoldDB" id="A0A6B9HDA3"/>
<reference evidence="1" key="1">
    <citation type="journal article" date="2020" name="ACS Chem. Biol.">
        <title>Genome Mining and Heterologous Expression Reveal Two Distinct Families of Lasso Peptides Highly Conserved in Endofungal Bacteria.</title>
        <authorList>
            <person name="Bratovanov E.V."/>
            <person name="Ishida K."/>
            <person name="Heinze B."/>
            <person name="Pidot S.J."/>
            <person name="Stinear T.P."/>
            <person name="Hegemann J.D."/>
            <person name="Marahiel M.A."/>
            <person name="Hertweck C."/>
        </authorList>
    </citation>
    <scope>NUCLEOTIDE SEQUENCE</scope>
    <source>
        <strain evidence="1">B2</strain>
        <strain evidence="2">B6</strain>
    </source>
</reference>
<evidence type="ECO:0000313" key="2">
    <source>
        <dbReference type="EMBL" id="QGY73007.1"/>
    </source>
</evidence>
<sequence>MMANSAAVRILPDFALSGLGDAPDEAVRLKG</sequence>
<protein>
    <submittedName>
        <fullName evidence="1">Uncharacterized protein</fullName>
    </submittedName>
</protein>
<organism evidence="1">
    <name type="scientific">Mycetohabitans sp</name>
    <dbReference type="NCBI Taxonomy" id="2571162"/>
    <lineage>
        <taxon>Bacteria</taxon>
        <taxon>Pseudomonadati</taxon>
        <taxon>Pseudomonadota</taxon>
        <taxon>Betaproteobacteria</taxon>
        <taxon>Burkholderiales</taxon>
        <taxon>Burkholderiaceae</taxon>
        <taxon>Mycetohabitans</taxon>
    </lineage>
</organism>
<proteinExistence type="predicted"/>